<evidence type="ECO:0000256" key="5">
    <source>
        <dbReference type="ARBA" id="ARBA00023001"/>
    </source>
</evidence>
<keyword evidence="2" id="KW-0964">Secreted</keyword>
<dbReference type="Gene3D" id="2.60.40.10">
    <property type="entry name" value="Immunoglobulins"/>
    <property type="match status" value="1"/>
</dbReference>
<protein>
    <submittedName>
        <fullName evidence="10">Cohesin domain-containing protein</fullName>
    </submittedName>
</protein>
<dbReference type="CDD" id="cd08548">
    <property type="entry name" value="Type_I_cohesin_like"/>
    <property type="match status" value="2"/>
</dbReference>
<dbReference type="Pfam" id="PF00963">
    <property type="entry name" value="Cohesin"/>
    <property type="match status" value="2"/>
</dbReference>
<feature type="domain" description="Cohesin" evidence="8">
    <location>
        <begin position="191"/>
        <end position="326"/>
    </location>
</feature>
<proteinExistence type="predicted"/>
<dbReference type="Pfam" id="PF03442">
    <property type="entry name" value="CBM_X2"/>
    <property type="match status" value="1"/>
</dbReference>
<evidence type="ECO:0000256" key="6">
    <source>
        <dbReference type="ARBA" id="ARBA00023277"/>
    </source>
</evidence>
<sequence>GSIVKNAPVNFASAVNTSTGTISFLFLDNTIGSELITTDGVFANITFKLKSVAAKTTTPVTLKSVGAFADKDLKSVTAEFTPGSVVINPADVVIVDSTINPTTATFDKYVPADVSTTMTLNGNTLVSIKNGSTALVAGTDYTVSGTTVKISKSYLGAFAKGTSQTLTFTFSAGNAATLVVSIVDSTPSGLNATIGSASAAPGETVAIPVKLVGVPATSIGNCDFKLGFNTSLLEVASITAGDIIVNAPVNFASAVNATTGTISFLFLDNTIGSQLITTDGTFATINFKVKSGATGSAAITLKSLGAFADKDLKTIPVTFGSGSITIN</sequence>
<evidence type="ECO:0000256" key="7">
    <source>
        <dbReference type="ARBA" id="ARBA00023326"/>
    </source>
</evidence>
<comment type="subcellular location">
    <subcellularLocation>
        <location evidence="1">Secreted</location>
    </subcellularLocation>
</comment>
<dbReference type="Gene3D" id="2.60.40.680">
    <property type="match status" value="2"/>
</dbReference>
<name>A0A369AI90_9FIRM</name>
<gene>
    <name evidence="10" type="ORF">DFR58_1384</name>
</gene>
<evidence type="ECO:0000256" key="1">
    <source>
        <dbReference type="ARBA" id="ARBA00004613"/>
    </source>
</evidence>
<keyword evidence="6" id="KW-0119">Carbohydrate metabolism</keyword>
<feature type="domain" description="Carbohydrate binding X2" evidence="9">
    <location>
        <begin position="99"/>
        <end position="180"/>
    </location>
</feature>
<evidence type="ECO:0000256" key="3">
    <source>
        <dbReference type="ARBA" id="ARBA00022729"/>
    </source>
</evidence>
<evidence type="ECO:0000256" key="4">
    <source>
        <dbReference type="ARBA" id="ARBA00022737"/>
    </source>
</evidence>
<evidence type="ECO:0000259" key="8">
    <source>
        <dbReference type="Pfam" id="PF00963"/>
    </source>
</evidence>
<feature type="non-terminal residue" evidence="10">
    <location>
        <position position="1"/>
    </location>
</feature>
<dbReference type="SUPFAM" id="SSF81296">
    <property type="entry name" value="E set domains"/>
    <property type="match status" value="1"/>
</dbReference>
<dbReference type="InterPro" id="IPR008965">
    <property type="entry name" value="CBM2/CBM3_carb-bd_dom_sf"/>
</dbReference>
<comment type="caution">
    <text evidence="10">The sequence shown here is derived from an EMBL/GenBank/DDBJ whole genome shotgun (WGS) entry which is preliminary data.</text>
</comment>
<accession>A0A369AI90</accession>
<dbReference type="AlphaFoldDB" id="A0A369AI90"/>
<dbReference type="RefSeq" id="WP_242987745.1">
    <property type="nucleotide sequence ID" value="NZ_QPJT01000038.1"/>
</dbReference>
<dbReference type="SUPFAM" id="SSF49384">
    <property type="entry name" value="Carbohydrate-binding domain"/>
    <property type="match status" value="2"/>
</dbReference>
<evidence type="ECO:0000313" key="11">
    <source>
        <dbReference type="Proteomes" id="UP000253034"/>
    </source>
</evidence>
<dbReference type="InterPro" id="IPR014756">
    <property type="entry name" value="Ig_E-set"/>
</dbReference>
<keyword evidence="4" id="KW-0677">Repeat</keyword>
<keyword evidence="11" id="KW-1185">Reference proteome</keyword>
<dbReference type="GO" id="GO:0030246">
    <property type="term" value="F:carbohydrate binding"/>
    <property type="evidence" value="ECO:0007669"/>
    <property type="project" value="InterPro"/>
</dbReference>
<evidence type="ECO:0000259" key="9">
    <source>
        <dbReference type="Pfam" id="PF03442"/>
    </source>
</evidence>
<dbReference type="InterPro" id="IPR013783">
    <property type="entry name" value="Ig-like_fold"/>
</dbReference>
<evidence type="ECO:0000313" key="10">
    <source>
        <dbReference type="EMBL" id="RCX09099.1"/>
    </source>
</evidence>
<dbReference type="GO" id="GO:0005576">
    <property type="term" value="C:extracellular region"/>
    <property type="evidence" value="ECO:0007669"/>
    <property type="project" value="UniProtKB-SubCell"/>
</dbReference>
<dbReference type="EMBL" id="QPJT01000038">
    <property type="protein sequence ID" value="RCX09099.1"/>
    <property type="molecule type" value="Genomic_DNA"/>
</dbReference>
<organism evidence="10 11">
    <name type="scientific">Anaerobacterium chartisolvens</name>
    <dbReference type="NCBI Taxonomy" id="1297424"/>
    <lineage>
        <taxon>Bacteria</taxon>
        <taxon>Bacillati</taxon>
        <taxon>Bacillota</taxon>
        <taxon>Clostridia</taxon>
        <taxon>Eubacteriales</taxon>
        <taxon>Oscillospiraceae</taxon>
        <taxon>Anaerobacterium</taxon>
    </lineage>
</organism>
<dbReference type="InterPro" id="IPR005102">
    <property type="entry name" value="Carbo-bd_X2"/>
</dbReference>
<dbReference type="InterPro" id="IPR002102">
    <property type="entry name" value="Cohesin_dom"/>
</dbReference>
<feature type="domain" description="Cohesin" evidence="8">
    <location>
        <begin position="1"/>
        <end position="87"/>
    </location>
</feature>
<evidence type="ECO:0000256" key="2">
    <source>
        <dbReference type="ARBA" id="ARBA00022525"/>
    </source>
</evidence>
<keyword evidence="7" id="KW-0624">Polysaccharide degradation</keyword>
<dbReference type="Proteomes" id="UP000253034">
    <property type="component" value="Unassembled WGS sequence"/>
</dbReference>
<keyword evidence="3" id="KW-0732">Signal</keyword>
<keyword evidence="5" id="KW-0136">Cellulose degradation</keyword>
<dbReference type="GO" id="GO:0030245">
    <property type="term" value="P:cellulose catabolic process"/>
    <property type="evidence" value="ECO:0007669"/>
    <property type="project" value="UniProtKB-KW"/>
</dbReference>
<reference evidence="10 11" key="1">
    <citation type="submission" date="2018-07" db="EMBL/GenBank/DDBJ databases">
        <title>Genomic Encyclopedia of Type Strains, Phase IV (KMG-IV): sequencing the most valuable type-strain genomes for metagenomic binning, comparative biology and taxonomic classification.</title>
        <authorList>
            <person name="Goeker M."/>
        </authorList>
    </citation>
    <scope>NUCLEOTIDE SEQUENCE [LARGE SCALE GENOMIC DNA]</scope>
    <source>
        <strain evidence="10 11">DSM 27016</strain>
    </source>
</reference>